<feature type="region of interest" description="Disordered" evidence="1">
    <location>
        <begin position="378"/>
        <end position="421"/>
    </location>
</feature>
<dbReference type="VEuPathDB" id="FungiDB:GGTG_08342"/>
<reference evidence="6" key="1">
    <citation type="submission" date="2010-07" db="EMBL/GenBank/DDBJ databases">
        <title>The genome sequence of Gaeumannomyces graminis var. tritici strain R3-111a-1.</title>
        <authorList>
            <consortium name="The Broad Institute Genome Sequencing Platform"/>
            <person name="Ma L.-J."/>
            <person name="Dead R."/>
            <person name="Young S."/>
            <person name="Zeng Q."/>
            <person name="Koehrsen M."/>
            <person name="Alvarado L."/>
            <person name="Berlin A."/>
            <person name="Chapman S.B."/>
            <person name="Chen Z."/>
            <person name="Freedman E."/>
            <person name="Gellesch M."/>
            <person name="Goldberg J."/>
            <person name="Griggs A."/>
            <person name="Gujja S."/>
            <person name="Heilman E.R."/>
            <person name="Heiman D."/>
            <person name="Hepburn T."/>
            <person name="Howarth C."/>
            <person name="Jen D."/>
            <person name="Larson L."/>
            <person name="Mehta T."/>
            <person name="Neiman D."/>
            <person name="Pearson M."/>
            <person name="Roberts A."/>
            <person name="Saif S."/>
            <person name="Shea T."/>
            <person name="Shenoy N."/>
            <person name="Sisk P."/>
            <person name="Stolte C."/>
            <person name="Sykes S."/>
            <person name="Walk T."/>
            <person name="White J."/>
            <person name="Yandava C."/>
            <person name="Haas B."/>
            <person name="Nusbaum C."/>
            <person name="Birren B."/>
        </authorList>
    </citation>
    <scope>NUCLEOTIDE SEQUENCE [LARGE SCALE GENOMIC DNA]</scope>
    <source>
        <strain evidence="6">R3-111a-1</strain>
    </source>
</reference>
<dbReference type="Proteomes" id="UP000006039">
    <property type="component" value="Unassembled WGS sequence"/>
</dbReference>
<evidence type="ECO:0000259" key="3">
    <source>
        <dbReference type="Pfam" id="PF23232"/>
    </source>
</evidence>
<dbReference type="AlphaFoldDB" id="J3P4A6"/>
<evidence type="ECO:0000313" key="4">
    <source>
        <dbReference type="EMBL" id="EJT74502.1"/>
    </source>
</evidence>
<reference evidence="4" key="2">
    <citation type="submission" date="2010-07" db="EMBL/GenBank/DDBJ databases">
        <authorList>
            <consortium name="The Broad Institute Genome Sequencing Platform"/>
            <consortium name="Broad Institute Genome Sequencing Center for Infectious Disease"/>
            <person name="Ma L.-J."/>
            <person name="Dead R."/>
            <person name="Young S."/>
            <person name="Zeng Q."/>
            <person name="Koehrsen M."/>
            <person name="Alvarado L."/>
            <person name="Berlin A."/>
            <person name="Chapman S.B."/>
            <person name="Chen Z."/>
            <person name="Freedman E."/>
            <person name="Gellesch M."/>
            <person name="Goldberg J."/>
            <person name="Griggs A."/>
            <person name="Gujja S."/>
            <person name="Heilman E.R."/>
            <person name="Heiman D."/>
            <person name="Hepburn T."/>
            <person name="Howarth C."/>
            <person name="Jen D."/>
            <person name="Larson L."/>
            <person name="Mehta T."/>
            <person name="Neiman D."/>
            <person name="Pearson M."/>
            <person name="Roberts A."/>
            <person name="Saif S."/>
            <person name="Shea T."/>
            <person name="Shenoy N."/>
            <person name="Sisk P."/>
            <person name="Stolte C."/>
            <person name="Sykes S."/>
            <person name="Walk T."/>
            <person name="White J."/>
            <person name="Yandava C."/>
            <person name="Haas B."/>
            <person name="Nusbaum C."/>
            <person name="Birren B."/>
        </authorList>
    </citation>
    <scope>NUCLEOTIDE SEQUENCE</scope>
    <source>
        <strain evidence="4">R3-111a-1</strain>
    </source>
</reference>
<evidence type="ECO:0000313" key="6">
    <source>
        <dbReference type="Proteomes" id="UP000006039"/>
    </source>
</evidence>
<dbReference type="Gene3D" id="3.40.50.300">
    <property type="entry name" value="P-loop containing nucleotide triphosphate hydrolases"/>
    <property type="match status" value="1"/>
</dbReference>
<name>J3P4A6_GAET3</name>
<feature type="domain" description="DUF7025" evidence="2">
    <location>
        <begin position="211"/>
        <end position="310"/>
    </location>
</feature>
<sequence length="763" mass="84694">MAEASGDADSIASFEDITASSQDLVRSLSRTKPDSDDSVAPKILYVLQYLMDGKVVDTHKSDKPFDEIDNPNAAQHGKDKPIIEIMTKVKPQGSQSSYDAYRRHSYQDEQYEFDYPSKSRVTHMIIHSALLKGALCAVVGYWPGADFMAKRVVIQAPYAILLHHRAALARFRDAQPASHSPEQVAETSMHIDVLLGFLADTLDPKIREENLRHEKDQSCATFDCLWLLYRPGEVGYIKINGGWIPNIISRVRLGGDGQERHPDERKPWAIESWNLRYEDGRIQRNATTTYIRVYAGEQAISSLPIIPAALFPKALPGEMPQGESMDDKQVRLGKLYWDLVKRPTYKEYVGEVVDRSGPRGSISSRVVVDAEGIERFGDRGPRGLRYSDQAYMPPPSGSCPPPGVSRNQMRRPASPRRGTPQDLLPSFEPCCGCPGCAWESTSSVGKPGKFSGFEDLDPVSDAPPQSDLYYLALQKDVPAFILAERRWGHVRVEHLTDVKPDREAFKHLVVDKEVKQTVRTLISRFVNDGGVLSPWSRDPVKNKAEVRIFLLSGPPDVGETSTCEAAAEITQRPLLCLKNGDLGPLIADSISQNLDHFLQLGERYGALVLLEEADEYLESYQRGNISYNIRPIFLRAFEYYKGVLFLTANSLSGLGSAPTAALHYRSLTDAERVAIWEMSFDQLERDSGSRVHVSVAAREFASGSREILALYLNSRQIKNVLQVAVALAEGEAAEAGGGGERAAAAARVVVSDRHIRSARLLSR</sequence>
<dbReference type="RefSeq" id="XP_009224446.1">
    <property type="nucleotide sequence ID" value="XM_009226182.1"/>
</dbReference>
<evidence type="ECO:0000313" key="5">
    <source>
        <dbReference type="EnsemblFungi" id="EJT74502"/>
    </source>
</evidence>
<evidence type="ECO:0000256" key="1">
    <source>
        <dbReference type="SAM" id="MobiDB-lite"/>
    </source>
</evidence>
<dbReference type="eggNOG" id="KOG0742">
    <property type="taxonomic scope" value="Eukaryota"/>
</dbReference>
<dbReference type="HOGENOM" id="CLU_004471_6_0_1"/>
<keyword evidence="6" id="KW-1185">Reference proteome</keyword>
<dbReference type="Pfam" id="PF22942">
    <property type="entry name" value="DUF7025"/>
    <property type="match status" value="1"/>
</dbReference>
<dbReference type="Pfam" id="PF23232">
    <property type="entry name" value="AAA_lid_13"/>
    <property type="match status" value="1"/>
</dbReference>
<reference evidence="5" key="5">
    <citation type="submission" date="2018-04" db="UniProtKB">
        <authorList>
            <consortium name="EnsemblFungi"/>
        </authorList>
    </citation>
    <scope>IDENTIFICATION</scope>
    <source>
        <strain evidence="5">R3-111a-1</strain>
    </source>
</reference>
<dbReference type="PANTHER" id="PTHR46411:SF2">
    <property type="entry name" value="AAA+ ATPASE DOMAIN-CONTAINING PROTEIN"/>
    <property type="match status" value="1"/>
</dbReference>
<dbReference type="STRING" id="644352.J3P4A6"/>
<protein>
    <recommendedName>
        <fullName evidence="7">ATPase AAA-type core domain-containing protein</fullName>
    </recommendedName>
</protein>
<gene>
    <name evidence="5" type="primary">20348800</name>
    <name evidence="4" type="ORF">GGTG_08342</name>
</gene>
<dbReference type="EnsemblFungi" id="EJT74502">
    <property type="protein sequence ID" value="EJT74502"/>
    <property type="gene ID" value="GGTG_08342"/>
</dbReference>
<dbReference type="InterPro" id="IPR056599">
    <property type="entry name" value="AAA_lid_fung"/>
</dbReference>
<accession>J3P4A6</accession>
<evidence type="ECO:0000259" key="2">
    <source>
        <dbReference type="Pfam" id="PF22942"/>
    </source>
</evidence>
<dbReference type="GeneID" id="20348800"/>
<reference evidence="4" key="3">
    <citation type="submission" date="2010-09" db="EMBL/GenBank/DDBJ databases">
        <title>Annotation of Gaeumannomyces graminis var. tritici R3-111a-1.</title>
        <authorList>
            <consortium name="The Broad Institute Genome Sequencing Platform"/>
            <person name="Ma L.-J."/>
            <person name="Dead R."/>
            <person name="Young S.K."/>
            <person name="Zeng Q."/>
            <person name="Gargeya S."/>
            <person name="Fitzgerald M."/>
            <person name="Haas B."/>
            <person name="Abouelleil A."/>
            <person name="Alvarado L."/>
            <person name="Arachchi H.M."/>
            <person name="Berlin A."/>
            <person name="Brown A."/>
            <person name="Chapman S.B."/>
            <person name="Chen Z."/>
            <person name="Dunbar C."/>
            <person name="Freedman E."/>
            <person name="Gearin G."/>
            <person name="Gellesch M."/>
            <person name="Goldberg J."/>
            <person name="Griggs A."/>
            <person name="Gujja S."/>
            <person name="Heiman D."/>
            <person name="Howarth C."/>
            <person name="Larson L."/>
            <person name="Lui A."/>
            <person name="MacDonald P.J.P."/>
            <person name="Mehta T."/>
            <person name="Montmayeur A."/>
            <person name="Murphy C."/>
            <person name="Neiman D."/>
            <person name="Pearson M."/>
            <person name="Priest M."/>
            <person name="Roberts A."/>
            <person name="Saif S."/>
            <person name="Shea T."/>
            <person name="Shenoy N."/>
            <person name="Sisk P."/>
            <person name="Stolte C."/>
            <person name="Sykes S."/>
            <person name="Yandava C."/>
            <person name="Wortman J."/>
            <person name="Nusbaum C."/>
            <person name="Birren B."/>
        </authorList>
    </citation>
    <scope>NUCLEOTIDE SEQUENCE</scope>
    <source>
        <strain evidence="4">R3-111a-1</strain>
    </source>
</reference>
<reference evidence="5" key="4">
    <citation type="journal article" date="2015" name="G3 (Bethesda)">
        <title>Genome sequences of three phytopathogenic species of the Magnaporthaceae family of fungi.</title>
        <authorList>
            <person name="Okagaki L.H."/>
            <person name="Nunes C.C."/>
            <person name="Sailsbery J."/>
            <person name="Clay B."/>
            <person name="Brown D."/>
            <person name="John T."/>
            <person name="Oh Y."/>
            <person name="Young N."/>
            <person name="Fitzgerald M."/>
            <person name="Haas B.J."/>
            <person name="Zeng Q."/>
            <person name="Young S."/>
            <person name="Adiconis X."/>
            <person name="Fan L."/>
            <person name="Levin J.Z."/>
            <person name="Mitchell T.K."/>
            <person name="Okubara P.A."/>
            <person name="Farman M.L."/>
            <person name="Kohn L.M."/>
            <person name="Birren B."/>
            <person name="Ma L.-J."/>
            <person name="Dean R.A."/>
        </authorList>
    </citation>
    <scope>NUCLEOTIDE SEQUENCE</scope>
    <source>
        <strain evidence="5">R3-111a-1</strain>
    </source>
</reference>
<feature type="domain" description="AAA+ ATPase lid" evidence="3">
    <location>
        <begin position="667"/>
        <end position="758"/>
    </location>
</feature>
<dbReference type="OrthoDB" id="10042665at2759"/>
<dbReference type="InterPro" id="IPR054289">
    <property type="entry name" value="DUF7025"/>
</dbReference>
<evidence type="ECO:0008006" key="7">
    <source>
        <dbReference type="Google" id="ProtNLM"/>
    </source>
</evidence>
<organism evidence="4">
    <name type="scientific">Gaeumannomyces tritici (strain R3-111a-1)</name>
    <name type="common">Wheat and barley take-all root rot fungus</name>
    <name type="synonym">Gaeumannomyces graminis var. tritici</name>
    <dbReference type="NCBI Taxonomy" id="644352"/>
    <lineage>
        <taxon>Eukaryota</taxon>
        <taxon>Fungi</taxon>
        <taxon>Dikarya</taxon>
        <taxon>Ascomycota</taxon>
        <taxon>Pezizomycotina</taxon>
        <taxon>Sordariomycetes</taxon>
        <taxon>Sordariomycetidae</taxon>
        <taxon>Magnaporthales</taxon>
        <taxon>Magnaporthaceae</taxon>
        <taxon>Gaeumannomyces</taxon>
    </lineage>
</organism>
<dbReference type="EMBL" id="GL385398">
    <property type="protein sequence ID" value="EJT74502.1"/>
    <property type="molecule type" value="Genomic_DNA"/>
</dbReference>
<dbReference type="SUPFAM" id="SSF52540">
    <property type="entry name" value="P-loop containing nucleoside triphosphate hydrolases"/>
    <property type="match status" value="1"/>
</dbReference>
<feature type="compositionally biased region" description="Pro residues" evidence="1">
    <location>
        <begin position="392"/>
        <end position="403"/>
    </location>
</feature>
<proteinExistence type="predicted"/>
<dbReference type="PANTHER" id="PTHR46411">
    <property type="entry name" value="FAMILY ATPASE, PUTATIVE-RELATED"/>
    <property type="match status" value="1"/>
</dbReference>
<dbReference type="InterPro" id="IPR027417">
    <property type="entry name" value="P-loop_NTPase"/>
</dbReference>